<dbReference type="Proteomes" id="UP000887579">
    <property type="component" value="Unplaced"/>
</dbReference>
<evidence type="ECO:0000313" key="2">
    <source>
        <dbReference type="WBParaSite" id="ES5_v2.g26278.t1"/>
    </source>
</evidence>
<accession>A0AC34G932</accession>
<sequence length="176" mass="19563">MDSIITNCRYQEIKYFEKILENLEVRSHFCIPNHESVNGDDSGGNDNQDDKESDNKKSRHRGKGNRGTGGLEGEGSEESEKIVTQECLRSRQIALIREDSYIPECKENGEFQPLQCNRKSGSCFCVNEKSGEISHKSANGPGDPLPLCGLKALFTCEKLPSKLFCEADGTIAQKTE</sequence>
<protein>
    <submittedName>
        <fullName evidence="2">Thyroglobulin type-1 domain-containing protein</fullName>
    </submittedName>
</protein>
<organism evidence="1 2">
    <name type="scientific">Panagrolaimus sp. ES5</name>
    <dbReference type="NCBI Taxonomy" id="591445"/>
    <lineage>
        <taxon>Eukaryota</taxon>
        <taxon>Metazoa</taxon>
        <taxon>Ecdysozoa</taxon>
        <taxon>Nematoda</taxon>
        <taxon>Chromadorea</taxon>
        <taxon>Rhabditida</taxon>
        <taxon>Tylenchina</taxon>
        <taxon>Panagrolaimomorpha</taxon>
        <taxon>Panagrolaimoidea</taxon>
        <taxon>Panagrolaimidae</taxon>
        <taxon>Panagrolaimus</taxon>
    </lineage>
</organism>
<reference evidence="2" key="1">
    <citation type="submission" date="2022-11" db="UniProtKB">
        <authorList>
            <consortium name="WormBaseParasite"/>
        </authorList>
    </citation>
    <scope>IDENTIFICATION</scope>
</reference>
<name>A0AC34G932_9BILA</name>
<proteinExistence type="predicted"/>
<evidence type="ECO:0000313" key="1">
    <source>
        <dbReference type="Proteomes" id="UP000887579"/>
    </source>
</evidence>
<dbReference type="WBParaSite" id="ES5_v2.g26278.t1">
    <property type="protein sequence ID" value="ES5_v2.g26278.t1"/>
    <property type="gene ID" value="ES5_v2.g26278"/>
</dbReference>